<dbReference type="PANTHER" id="PTHR43235:SF1">
    <property type="entry name" value="GLUTAMINE AMIDOTRANSFERASE PB2B2.05-RELATED"/>
    <property type="match status" value="1"/>
</dbReference>
<dbReference type="InterPro" id="IPR029062">
    <property type="entry name" value="Class_I_gatase-like"/>
</dbReference>
<evidence type="ECO:0000313" key="2">
    <source>
        <dbReference type="Proteomes" id="UP001597343"/>
    </source>
</evidence>
<gene>
    <name evidence="1" type="ORF">ACFSOY_18915</name>
</gene>
<dbReference type="CDD" id="cd01745">
    <property type="entry name" value="GATase1_2"/>
    <property type="match status" value="1"/>
</dbReference>
<evidence type="ECO:0000313" key="1">
    <source>
        <dbReference type="EMBL" id="MFD2172040.1"/>
    </source>
</evidence>
<protein>
    <submittedName>
        <fullName evidence="1">Gamma-glutamyl-gamma-aminobutyrate hydrolase family protein</fullName>
    </submittedName>
</protein>
<dbReference type="InterPro" id="IPR044668">
    <property type="entry name" value="PuuD-like"/>
</dbReference>
<dbReference type="EMBL" id="JBHUIO010000011">
    <property type="protein sequence ID" value="MFD2172040.1"/>
    <property type="molecule type" value="Genomic_DNA"/>
</dbReference>
<proteinExistence type="predicted"/>
<dbReference type="Pfam" id="PF07722">
    <property type="entry name" value="Peptidase_C26"/>
    <property type="match status" value="1"/>
</dbReference>
<dbReference type="Gene3D" id="3.40.50.880">
    <property type="match status" value="1"/>
</dbReference>
<dbReference type="PANTHER" id="PTHR43235">
    <property type="entry name" value="GLUTAMINE AMIDOTRANSFERASE PB2B2.05-RELATED"/>
    <property type="match status" value="1"/>
</dbReference>
<keyword evidence="1" id="KW-0378">Hydrolase</keyword>
<sequence length="239" mass="26077">MKPLIGVTGYLHPLSREVSGVFVGEGYTNALAEAGAIPLAIPFLEKEEHVRALAQKLDGLLLGGGVDMDPTLFGEQPVPGNGEMCPERDWLETILFDEMQDQGKPVLGICRGVQVINVLMGGTIYQDLPSQKVGELIQHNQNAPRWFGAHHVNITAGSQLHEIFGAISIRTNTYHHQAVRDVAPGLVVSGVAEDGVIEAIERQDGPFLVGVQWHPENMWRKDSAVLRLFEAFVNACKAQ</sequence>
<organism evidence="1 2">
    <name type="scientific">Tumebacillus lipolyticus</name>
    <dbReference type="NCBI Taxonomy" id="1280370"/>
    <lineage>
        <taxon>Bacteria</taxon>
        <taxon>Bacillati</taxon>
        <taxon>Bacillota</taxon>
        <taxon>Bacilli</taxon>
        <taxon>Bacillales</taxon>
        <taxon>Alicyclobacillaceae</taxon>
        <taxon>Tumebacillus</taxon>
    </lineage>
</organism>
<dbReference type="RefSeq" id="WP_386049354.1">
    <property type="nucleotide sequence ID" value="NZ_JBHUIO010000011.1"/>
</dbReference>
<dbReference type="PROSITE" id="PS51273">
    <property type="entry name" value="GATASE_TYPE_1"/>
    <property type="match status" value="1"/>
</dbReference>
<dbReference type="InterPro" id="IPR011697">
    <property type="entry name" value="Peptidase_C26"/>
</dbReference>
<comment type="caution">
    <text evidence="1">The sequence shown here is derived from an EMBL/GenBank/DDBJ whole genome shotgun (WGS) entry which is preliminary data.</text>
</comment>
<keyword evidence="2" id="KW-1185">Reference proteome</keyword>
<reference evidence="2" key="1">
    <citation type="journal article" date="2019" name="Int. J. Syst. Evol. Microbiol.">
        <title>The Global Catalogue of Microorganisms (GCM) 10K type strain sequencing project: providing services to taxonomists for standard genome sequencing and annotation.</title>
        <authorList>
            <consortium name="The Broad Institute Genomics Platform"/>
            <consortium name="The Broad Institute Genome Sequencing Center for Infectious Disease"/>
            <person name="Wu L."/>
            <person name="Ma J."/>
        </authorList>
    </citation>
    <scope>NUCLEOTIDE SEQUENCE [LARGE SCALE GENOMIC DNA]</scope>
    <source>
        <strain evidence="2">CGMCC 1.13574</strain>
    </source>
</reference>
<dbReference type="SUPFAM" id="SSF52317">
    <property type="entry name" value="Class I glutamine amidotransferase-like"/>
    <property type="match status" value="1"/>
</dbReference>
<name>A0ABW5A3I1_9BACL</name>
<dbReference type="GO" id="GO:0016787">
    <property type="term" value="F:hydrolase activity"/>
    <property type="evidence" value="ECO:0007669"/>
    <property type="project" value="UniProtKB-KW"/>
</dbReference>
<accession>A0ABW5A3I1</accession>
<dbReference type="Proteomes" id="UP001597343">
    <property type="component" value="Unassembled WGS sequence"/>
</dbReference>